<keyword evidence="3" id="KW-1185">Reference proteome</keyword>
<dbReference type="EMBL" id="JAPFFM010000020">
    <property type="protein sequence ID" value="KAJ6681488.1"/>
    <property type="molecule type" value="Genomic_DNA"/>
</dbReference>
<dbReference type="Gene3D" id="1.25.40.10">
    <property type="entry name" value="Tetratricopeptide repeat domain"/>
    <property type="match status" value="1"/>
</dbReference>
<protein>
    <submittedName>
        <fullName evidence="2">PROTEIN SET DOMAIN GROUP 41</fullName>
    </submittedName>
</protein>
<sequence>MKRSTPVLQLSFTPKITSTTFLRDGKQGGREPGVPLPVAILGRDSRIKMEMRAGEEDIEIGEDMTPSVIPLSYALHDAFLHSHCSSCFSLLPGTNFTRHHYAPTLLYCSSICSSSHFSPAELHLLHSLPSSDLRAALRLLYHYTPSSSTNRICGLLTNREKLMADEEISARVRDGAKAIEAARRIEMDENEKNEDALLEAALCLVLTNAVEVQDHEGRSLGIAVYGPNFSWINHSCSPNACYRFIISPPDNVLPFRDDSRLRILPAGTKSDNGVHNNIEFPKGCSGSGPRVIVRSIKRIKKGEEVTVAYTDLLQPKEIRRSELWAKYRFICCCTRCNASPPSYVDHILQEISASNMATSSLSSELSFYRDEATRKLTDYVEEVTAEYLAVGDPESCCKKLENMLITGLLDELLEVRGGKSQLNFRLHPLHHLALNTYTVLASAYKIRASDVFALHSEVGGLSWEALSMSRISAAYSLFLAASTYHLFCFESSLLASVANFWTSAGESLLALAKSSAWDSLGKCGFPVLNLSPLAEHKCSKCSLLESCEVNSSFGQDQTRKADLDSVTNRFLDCFGSLLQKVWGFLIQGCRYLEAFKDPTDFTLDIWDFDVRLTHNDVDFKNWANKSASGTEDLGYIDQWRMDIFQLGVHCLLYGGFLAGICYGPHSHWTNHIRSALNYEGG</sequence>
<reference evidence="2" key="2">
    <citation type="journal article" date="2023" name="Int. J. Mol. Sci.">
        <title>De Novo Assembly and Annotation of 11 Diverse Shrub Willow (Salix) Genomes Reveals Novel Gene Organization in Sex-Linked Regions.</title>
        <authorList>
            <person name="Hyden B."/>
            <person name="Feng K."/>
            <person name="Yates T.B."/>
            <person name="Jawdy S."/>
            <person name="Cereghino C."/>
            <person name="Smart L.B."/>
            <person name="Muchero W."/>
        </authorList>
    </citation>
    <scope>NUCLEOTIDE SEQUENCE</scope>
    <source>
        <tissue evidence="2">Shoot tip</tissue>
    </source>
</reference>
<accession>A0A9Q0P4K5</accession>
<dbReference type="PANTHER" id="PTHR47780">
    <property type="entry name" value="PROTEIN SET DOMAIN GROUP 41"/>
    <property type="match status" value="1"/>
</dbReference>
<reference evidence="2" key="1">
    <citation type="submission" date="2022-11" db="EMBL/GenBank/DDBJ databases">
        <authorList>
            <person name="Hyden B.L."/>
            <person name="Feng K."/>
            <person name="Yates T."/>
            <person name="Jawdy S."/>
            <person name="Smart L.B."/>
            <person name="Muchero W."/>
        </authorList>
    </citation>
    <scope>NUCLEOTIDE SEQUENCE</scope>
    <source>
        <tissue evidence="2">Shoot tip</tissue>
    </source>
</reference>
<dbReference type="Gene3D" id="2.170.270.10">
    <property type="entry name" value="SET domain"/>
    <property type="match status" value="1"/>
</dbReference>
<proteinExistence type="predicted"/>
<evidence type="ECO:0000259" key="1">
    <source>
        <dbReference type="PROSITE" id="PS50280"/>
    </source>
</evidence>
<name>A0A9Q0P4K5_9ROSI</name>
<dbReference type="InterPro" id="IPR011990">
    <property type="entry name" value="TPR-like_helical_dom_sf"/>
</dbReference>
<dbReference type="CDD" id="cd20071">
    <property type="entry name" value="SET_SMYD"/>
    <property type="match status" value="1"/>
</dbReference>
<dbReference type="InterPro" id="IPR001214">
    <property type="entry name" value="SET_dom"/>
</dbReference>
<comment type="caution">
    <text evidence="2">The sequence shown here is derived from an EMBL/GenBank/DDBJ whole genome shotgun (WGS) entry which is preliminary data.</text>
</comment>
<dbReference type="InterPro" id="IPR046341">
    <property type="entry name" value="SET_dom_sf"/>
</dbReference>
<dbReference type="AlphaFoldDB" id="A0A9Q0P4K5"/>
<feature type="domain" description="SET" evidence="1">
    <location>
        <begin position="150"/>
        <end position="310"/>
    </location>
</feature>
<organism evidence="2 3">
    <name type="scientific">Salix koriyanagi</name>
    <dbReference type="NCBI Taxonomy" id="2511006"/>
    <lineage>
        <taxon>Eukaryota</taxon>
        <taxon>Viridiplantae</taxon>
        <taxon>Streptophyta</taxon>
        <taxon>Embryophyta</taxon>
        <taxon>Tracheophyta</taxon>
        <taxon>Spermatophyta</taxon>
        <taxon>Magnoliopsida</taxon>
        <taxon>eudicotyledons</taxon>
        <taxon>Gunneridae</taxon>
        <taxon>Pentapetalae</taxon>
        <taxon>rosids</taxon>
        <taxon>fabids</taxon>
        <taxon>Malpighiales</taxon>
        <taxon>Salicaceae</taxon>
        <taxon>Saliceae</taxon>
        <taxon>Salix</taxon>
    </lineage>
</organism>
<dbReference type="PANTHER" id="PTHR47780:SF1">
    <property type="entry name" value="PROTEIN SET DOMAIN GROUP 41"/>
    <property type="match status" value="1"/>
</dbReference>
<dbReference type="PROSITE" id="PS50280">
    <property type="entry name" value="SET"/>
    <property type="match status" value="1"/>
</dbReference>
<evidence type="ECO:0000313" key="3">
    <source>
        <dbReference type="Proteomes" id="UP001151752"/>
    </source>
</evidence>
<dbReference type="Proteomes" id="UP001151752">
    <property type="component" value="Chromosome 5"/>
</dbReference>
<evidence type="ECO:0000313" key="2">
    <source>
        <dbReference type="EMBL" id="KAJ6681488.1"/>
    </source>
</evidence>
<gene>
    <name evidence="2" type="ORF">OIU74_019884</name>
</gene>
<dbReference type="SUPFAM" id="SSF82199">
    <property type="entry name" value="SET domain"/>
    <property type="match status" value="1"/>
</dbReference>
<dbReference type="Pfam" id="PF00856">
    <property type="entry name" value="SET"/>
    <property type="match status" value="1"/>
</dbReference>